<dbReference type="Pfam" id="PF03720">
    <property type="entry name" value="UDPG_MGDP_dh_C"/>
    <property type="match status" value="1"/>
</dbReference>
<evidence type="ECO:0000256" key="2">
    <source>
        <dbReference type="ARBA" id="ARBA00006601"/>
    </source>
</evidence>
<feature type="binding site" evidence="10">
    <location>
        <position position="259"/>
    </location>
    <ligand>
        <name>substrate</name>
    </ligand>
</feature>
<comment type="pathway">
    <text evidence="1">Nucleotide-sugar biosynthesis; UDP-alpha-D-glucuronate biosynthesis; UDP-alpha-D-glucuronate from UDP-alpha-D-glucose: step 1/1.</text>
</comment>
<dbReference type="Pfam" id="PF00984">
    <property type="entry name" value="UDPG_MGDP_dh"/>
    <property type="match status" value="1"/>
</dbReference>
<evidence type="ECO:0000259" key="12">
    <source>
        <dbReference type="SMART" id="SM00984"/>
    </source>
</evidence>
<feature type="binding site" evidence="10">
    <location>
        <position position="206"/>
    </location>
    <ligand>
        <name>substrate</name>
    </ligand>
</feature>
<dbReference type="PANTHER" id="PTHR43750:SF3">
    <property type="entry name" value="UDP-GLUCOSE 6-DEHYDROGENASE TUAD"/>
    <property type="match status" value="1"/>
</dbReference>
<dbReference type="EMBL" id="CP017448">
    <property type="protein sequence ID" value="AOV17142.1"/>
    <property type="molecule type" value="Genomic_DNA"/>
</dbReference>
<comment type="catalytic activity">
    <reaction evidence="7 8">
        <text>UDP-alpha-D-glucose + 2 NAD(+) + H2O = UDP-alpha-D-glucuronate + 2 NADH + 3 H(+)</text>
        <dbReference type="Rhea" id="RHEA:23596"/>
        <dbReference type="ChEBI" id="CHEBI:15377"/>
        <dbReference type="ChEBI" id="CHEBI:15378"/>
        <dbReference type="ChEBI" id="CHEBI:57540"/>
        <dbReference type="ChEBI" id="CHEBI:57945"/>
        <dbReference type="ChEBI" id="CHEBI:58052"/>
        <dbReference type="ChEBI" id="CHEBI:58885"/>
        <dbReference type="EC" id="1.1.1.22"/>
    </reaction>
</comment>
<sequence>MAQHAFIVGLGHVGLATAVCLTRLGCRVTAHDHDADRLDALASGCLESDEPELIAAFTDALADGSISLTRDAHADEAVDFVFACIGTPLRVDGRPATSDLRRTVTEIAQRTPGDFTVVLKSVPPPGGAYIRLQAALHRLRTSDRRLPVAITPEFPRRGQALRDITQPDRIVIGCDDADAANALARLYAPLRSPTLLVSPASAQLIKYASNAFFATKISFVNEIAQLARLTGADVRSVAEGMALDPRIGADFIEPGLGYGGDCLPREVRALDRLVPDETPGLLRATLAVNARQRQAVIRTLHDALGNLRGRQICVFGLSFKAGTGDVREAPGLAVIDALRRGGAQVRAYDPRAGSAARLARPPDAQLHHFDDAYTAAAGAEAVVIATDWPEFRTLDWDGIAGTLSGARVVVDGRNLLEGERLRALGLCFIPLAG</sequence>
<feature type="binding site" evidence="10">
    <location>
        <position position="320"/>
    </location>
    <ligand>
        <name>substrate</name>
    </ligand>
</feature>
<dbReference type="InterPro" id="IPR001732">
    <property type="entry name" value="UDP-Glc/GDP-Man_DH_N"/>
</dbReference>
<proteinExistence type="inferred from homology"/>
<feature type="binding site" evidence="11">
    <location>
        <position position="87"/>
    </location>
    <ligand>
        <name>NAD(+)</name>
        <dbReference type="ChEBI" id="CHEBI:57540"/>
    </ligand>
</feature>
<dbReference type="GO" id="GO:0006065">
    <property type="term" value="P:UDP-glucuronate biosynthetic process"/>
    <property type="evidence" value="ECO:0007669"/>
    <property type="project" value="UniProtKB-UniPathway"/>
</dbReference>
<dbReference type="EC" id="1.1.1.22" evidence="3 8"/>
<dbReference type="GO" id="GO:0000271">
    <property type="term" value="P:polysaccharide biosynthetic process"/>
    <property type="evidence" value="ECO:0007669"/>
    <property type="project" value="InterPro"/>
</dbReference>
<dbReference type="Gene3D" id="3.40.50.720">
    <property type="entry name" value="NAD(P)-binding Rossmann-like Domain"/>
    <property type="match status" value="2"/>
</dbReference>
<evidence type="ECO:0000256" key="10">
    <source>
        <dbReference type="PIRSR" id="PIRSR500134-2"/>
    </source>
</evidence>
<dbReference type="PIRSF" id="PIRSF500134">
    <property type="entry name" value="UDPglc_DH_bac"/>
    <property type="match status" value="1"/>
</dbReference>
<dbReference type="PANTHER" id="PTHR43750">
    <property type="entry name" value="UDP-GLUCOSE 6-DEHYDROGENASE TUAD"/>
    <property type="match status" value="1"/>
</dbReference>
<evidence type="ECO:0000256" key="5">
    <source>
        <dbReference type="ARBA" id="ARBA00023002"/>
    </source>
</evidence>
<protein>
    <recommendedName>
        <fullName evidence="4 8">UDP-glucose 6-dehydrogenase</fullName>
        <ecNumber evidence="3 8">1.1.1.22</ecNumber>
    </recommendedName>
</protein>
<reference evidence="13 14" key="1">
    <citation type="submission" date="2016-09" db="EMBL/GenBank/DDBJ databases">
        <title>Acidihalobacter prosperus V6 (DSM14174).</title>
        <authorList>
            <person name="Khaleque H.N."/>
            <person name="Ramsay J.P."/>
            <person name="Murphy R.J.T."/>
            <person name="Kaksonen A.H."/>
            <person name="Boxall N.J."/>
            <person name="Watkin E.L.J."/>
        </authorList>
    </citation>
    <scope>NUCLEOTIDE SEQUENCE [LARGE SCALE GENOMIC DNA]</scope>
    <source>
        <strain evidence="13 14">V6</strain>
    </source>
</reference>
<dbReference type="Proteomes" id="UP000095342">
    <property type="component" value="Chromosome"/>
</dbReference>
<gene>
    <name evidence="13" type="ORF">BJI67_08790</name>
</gene>
<keyword evidence="6 8" id="KW-0520">NAD</keyword>
<accession>A0A1D8K876</accession>
<evidence type="ECO:0000256" key="7">
    <source>
        <dbReference type="ARBA" id="ARBA00047473"/>
    </source>
</evidence>
<dbReference type="InterPro" id="IPR036291">
    <property type="entry name" value="NAD(P)-bd_dom_sf"/>
</dbReference>
<evidence type="ECO:0000313" key="14">
    <source>
        <dbReference type="Proteomes" id="UP000095342"/>
    </source>
</evidence>
<dbReference type="SUPFAM" id="SSF48179">
    <property type="entry name" value="6-phosphogluconate dehydrogenase C-terminal domain-like"/>
    <property type="match status" value="1"/>
</dbReference>
<keyword evidence="5 8" id="KW-0560">Oxidoreductase</keyword>
<dbReference type="InterPro" id="IPR036220">
    <property type="entry name" value="UDP-Glc/GDP-Man_DH_C_sf"/>
</dbReference>
<dbReference type="InterPro" id="IPR028357">
    <property type="entry name" value="UDPglc_DH_bac"/>
</dbReference>
<organism evidence="13 14">
    <name type="scientific">Acidihalobacter aeolianus</name>
    <dbReference type="NCBI Taxonomy" id="2792603"/>
    <lineage>
        <taxon>Bacteria</taxon>
        <taxon>Pseudomonadati</taxon>
        <taxon>Pseudomonadota</taxon>
        <taxon>Gammaproteobacteria</taxon>
        <taxon>Chromatiales</taxon>
        <taxon>Ectothiorhodospiraceae</taxon>
        <taxon>Acidihalobacter</taxon>
    </lineage>
</organism>
<dbReference type="KEGG" id="aaeo:BJI67_08790"/>
<dbReference type="GO" id="GO:0003979">
    <property type="term" value="F:UDP-glucose 6-dehydrogenase activity"/>
    <property type="evidence" value="ECO:0007669"/>
    <property type="project" value="UniProtKB-EC"/>
</dbReference>
<feature type="binding site" evidence="10">
    <location>
        <begin position="251"/>
        <end position="255"/>
    </location>
    <ligand>
        <name>substrate</name>
    </ligand>
</feature>
<feature type="binding site" evidence="11">
    <location>
        <position position="32"/>
    </location>
    <ligand>
        <name>NAD(+)</name>
        <dbReference type="ChEBI" id="CHEBI:57540"/>
    </ligand>
</feature>
<dbReference type="Pfam" id="PF03721">
    <property type="entry name" value="UDPG_MGDP_dh_N"/>
    <property type="match status" value="1"/>
</dbReference>
<dbReference type="InterPro" id="IPR014026">
    <property type="entry name" value="UDP-Glc/GDP-Man_DH_dimer"/>
</dbReference>
<evidence type="ECO:0000313" key="13">
    <source>
        <dbReference type="EMBL" id="AOV17142.1"/>
    </source>
</evidence>
<comment type="similarity">
    <text evidence="2 8">Belongs to the UDP-glucose/GDP-mannose dehydrogenase family.</text>
</comment>
<evidence type="ECO:0000256" key="11">
    <source>
        <dbReference type="PIRSR" id="PIRSR500134-3"/>
    </source>
</evidence>
<evidence type="ECO:0000256" key="6">
    <source>
        <dbReference type="ARBA" id="ARBA00023027"/>
    </source>
</evidence>
<dbReference type="PIRSF" id="PIRSF000124">
    <property type="entry name" value="UDPglc_GDPman_dh"/>
    <property type="match status" value="1"/>
</dbReference>
<dbReference type="InterPro" id="IPR008927">
    <property type="entry name" value="6-PGluconate_DH-like_C_sf"/>
</dbReference>
<feature type="domain" description="UDP-glucose/GDP-mannose dehydrogenase C-terminal" evidence="12">
    <location>
        <begin position="313"/>
        <end position="418"/>
    </location>
</feature>
<evidence type="ECO:0000256" key="3">
    <source>
        <dbReference type="ARBA" id="ARBA00012954"/>
    </source>
</evidence>
<dbReference type="InterPro" id="IPR014027">
    <property type="entry name" value="UDP-Glc/GDP-Man_DH_C"/>
</dbReference>
<dbReference type="SMART" id="SM00984">
    <property type="entry name" value="UDPG_MGDP_dh_C"/>
    <property type="match status" value="1"/>
</dbReference>
<feature type="binding site" evidence="11">
    <location>
        <position position="327"/>
    </location>
    <ligand>
        <name>NAD(+)</name>
        <dbReference type="ChEBI" id="CHEBI:57540"/>
    </ligand>
</feature>
<evidence type="ECO:0000256" key="4">
    <source>
        <dbReference type="ARBA" id="ARBA00015132"/>
    </source>
</evidence>
<dbReference type="SUPFAM" id="SSF52413">
    <property type="entry name" value="UDP-glucose/GDP-mannose dehydrogenase C-terminal domain"/>
    <property type="match status" value="1"/>
</dbReference>
<feature type="active site" description="Nucleophile" evidence="9">
    <location>
        <position position="262"/>
    </location>
</feature>
<dbReference type="InterPro" id="IPR017476">
    <property type="entry name" value="UDP-Glc/GDP-Man"/>
</dbReference>
<dbReference type="UniPathway" id="UPA00038">
    <property type="reaction ID" value="UER00491"/>
</dbReference>
<evidence type="ECO:0000256" key="9">
    <source>
        <dbReference type="PIRSR" id="PIRSR500134-1"/>
    </source>
</evidence>
<dbReference type="GO" id="GO:0051287">
    <property type="term" value="F:NAD binding"/>
    <property type="evidence" value="ECO:0007669"/>
    <property type="project" value="InterPro"/>
</dbReference>
<name>A0A1D8K876_9GAMM</name>
<evidence type="ECO:0000256" key="8">
    <source>
        <dbReference type="PIRNR" id="PIRNR000124"/>
    </source>
</evidence>
<dbReference type="RefSeq" id="WP_070072713.1">
    <property type="nucleotide sequence ID" value="NZ_CP017448.1"/>
</dbReference>
<dbReference type="Gene3D" id="1.20.5.100">
    <property type="entry name" value="Cytochrome c1, transmembrane anchor, C-terminal"/>
    <property type="match status" value="1"/>
</dbReference>
<feature type="binding site" evidence="11">
    <location>
        <position position="37"/>
    </location>
    <ligand>
        <name>NAD(+)</name>
        <dbReference type="ChEBI" id="CHEBI:57540"/>
    </ligand>
</feature>
<evidence type="ECO:0000256" key="1">
    <source>
        <dbReference type="ARBA" id="ARBA00004701"/>
    </source>
</evidence>
<dbReference type="SUPFAM" id="SSF51735">
    <property type="entry name" value="NAD(P)-binding Rossmann-fold domains"/>
    <property type="match status" value="1"/>
</dbReference>
<dbReference type="AlphaFoldDB" id="A0A1D8K876"/>
<keyword evidence="14" id="KW-1185">Reference proteome</keyword>
<dbReference type="NCBIfam" id="TIGR03026">
    <property type="entry name" value="NDP-sugDHase"/>
    <property type="match status" value="1"/>
</dbReference>